<dbReference type="AlphaFoldDB" id="A0A0D0CC87"/>
<sequence>MRSIISAHVFTTSQSAQAHLILFHHIFQIAAKDTGNFIKFCHIHGSGIESVIADGHQGQALVDALR</sequence>
<name>A0A0D0CC87_9AGAM</name>
<accession>A0A0D0CC87</accession>
<dbReference type="HOGENOM" id="CLU_2831923_0_0_1"/>
<dbReference type="InParanoid" id="A0A0D0CC87"/>
<dbReference type="EMBL" id="KN830108">
    <property type="protein sequence ID" value="KIK73098.1"/>
    <property type="molecule type" value="Genomic_DNA"/>
</dbReference>
<proteinExistence type="predicted"/>
<dbReference type="Proteomes" id="UP000054538">
    <property type="component" value="Unassembled WGS sequence"/>
</dbReference>
<protein>
    <submittedName>
        <fullName evidence="1">Uncharacterized protein</fullName>
    </submittedName>
</protein>
<evidence type="ECO:0000313" key="1">
    <source>
        <dbReference type="EMBL" id="KIK73098.1"/>
    </source>
</evidence>
<reference evidence="2" key="2">
    <citation type="submission" date="2015-01" db="EMBL/GenBank/DDBJ databases">
        <title>Evolutionary Origins and Diversification of the Mycorrhizal Mutualists.</title>
        <authorList>
            <consortium name="DOE Joint Genome Institute"/>
            <consortium name="Mycorrhizal Genomics Consortium"/>
            <person name="Kohler A."/>
            <person name="Kuo A."/>
            <person name="Nagy L.G."/>
            <person name="Floudas D."/>
            <person name="Copeland A."/>
            <person name="Barry K.W."/>
            <person name="Cichocki N."/>
            <person name="Veneault-Fourrey C."/>
            <person name="LaButti K."/>
            <person name="Lindquist E.A."/>
            <person name="Lipzen A."/>
            <person name="Lundell T."/>
            <person name="Morin E."/>
            <person name="Murat C."/>
            <person name="Riley R."/>
            <person name="Ohm R."/>
            <person name="Sun H."/>
            <person name="Tunlid A."/>
            <person name="Henrissat B."/>
            <person name="Grigoriev I.V."/>
            <person name="Hibbett D.S."/>
            <person name="Martin F."/>
        </authorList>
    </citation>
    <scope>NUCLEOTIDE SEQUENCE [LARGE SCALE GENOMIC DNA]</scope>
    <source>
        <strain evidence="2">Ve08.2h10</strain>
    </source>
</reference>
<keyword evidence="2" id="KW-1185">Reference proteome</keyword>
<evidence type="ECO:0000313" key="2">
    <source>
        <dbReference type="Proteomes" id="UP000054538"/>
    </source>
</evidence>
<reference evidence="1 2" key="1">
    <citation type="submission" date="2014-04" db="EMBL/GenBank/DDBJ databases">
        <authorList>
            <consortium name="DOE Joint Genome Institute"/>
            <person name="Kuo A."/>
            <person name="Kohler A."/>
            <person name="Jargeat P."/>
            <person name="Nagy L.G."/>
            <person name="Floudas D."/>
            <person name="Copeland A."/>
            <person name="Barry K.W."/>
            <person name="Cichocki N."/>
            <person name="Veneault-Fourrey C."/>
            <person name="LaButti K."/>
            <person name="Lindquist E.A."/>
            <person name="Lipzen A."/>
            <person name="Lundell T."/>
            <person name="Morin E."/>
            <person name="Murat C."/>
            <person name="Sun H."/>
            <person name="Tunlid A."/>
            <person name="Henrissat B."/>
            <person name="Grigoriev I.V."/>
            <person name="Hibbett D.S."/>
            <person name="Martin F."/>
            <person name="Nordberg H.P."/>
            <person name="Cantor M.N."/>
            <person name="Hua S.X."/>
        </authorList>
    </citation>
    <scope>NUCLEOTIDE SEQUENCE [LARGE SCALE GENOMIC DNA]</scope>
    <source>
        <strain evidence="1 2">Ve08.2h10</strain>
    </source>
</reference>
<dbReference type="OrthoDB" id="3268409at2759"/>
<gene>
    <name evidence="1" type="ORF">PAXRUDRAFT_21232</name>
</gene>
<organism evidence="1 2">
    <name type="scientific">Paxillus rubicundulus Ve08.2h10</name>
    <dbReference type="NCBI Taxonomy" id="930991"/>
    <lineage>
        <taxon>Eukaryota</taxon>
        <taxon>Fungi</taxon>
        <taxon>Dikarya</taxon>
        <taxon>Basidiomycota</taxon>
        <taxon>Agaricomycotina</taxon>
        <taxon>Agaricomycetes</taxon>
        <taxon>Agaricomycetidae</taxon>
        <taxon>Boletales</taxon>
        <taxon>Paxilineae</taxon>
        <taxon>Paxillaceae</taxon>
        <taxon>Paxillus</taxon>
    </lineage>
</organism>